<feature type="region of interest" description="Disordered" evidence="1">
    <location>
        <begin position="1"/>
        <end position="32"/>
    </location>
</feature>
<evidence type="ECO:0000313" key="2">
    <source>
        <dbReference type="EMBL" id="KAK4720259.1"/>
    </source>
</evidence>
<evidence type="ECO:0000256" key="1">
    <source>
        <dbReference type="SAM" id="MobiDB-lite"/>
    </source>
</evidence>
<protein>
    <submittedName>
        <fullName evidence="2">Uncharacterized protein</fullName>
    </submittedName>
</protein>
<comment type="caution">
    <text evidence="2">The sequence shown here is derived from an EMBL/GenBank/DDBJ whole genome shotgun (WGS) entry which is preliminary data.</text>
</comment>
<sequence>MPQGRQKNENTSNGREMPHQNQVNKGTNRRRGIGIVSRRFDEITGDIGYQPRFEVKWNEKSAITSNRL</sequence>
<feature type="compositionally biased region" description="Polar residues" evidence="1">
    <location>
        <begin position="9"/>
        <end position="26"/>
    </location>
</feature>
<name>A0AAV9L639_9SOLN</name>
<proteinExistence type="predicted"/>
<dbReference type="AlphaFoldDB" id="A0AAV9L639"/>
<accession>A0AAV9L639</accession>
<reference evidence="2 3" key="1">
    <citation type="submission" date="2023-10" db="EMBL/GenBank/DDBJ databases">
        <title>Genome-Wide Identification Analysis in wild type Solanum Pinnatisectum Reveals Some Genes Defensing Phytophthora Infestans.</title>
        <authorList>
            <person name="Sun C."/>
        </authorList>
    </citation>
    <scope>NUCLEOTIDE SEQUENCE [LARGE SCALE GENOMIC DNA]</scope>
    <source>
        <strain evidence="2">LQN</strain>
        <tissue evidence="2">Leaf</tissue>
    </source>
</reference>
<evidence type="ECO:0000313" key="3">
    <source>
        <dbReference type="Proteomes" id="UP001311915"/>
    </source>
</evidence>
<gene>
    <name evidence="2" type="ORF">R3W88_018597</name>
</gene>
<dbReference type="Proteomes" id="UP001311915">
    <property type="component" value="Unassembled WGS sequence"/>
</dbReference>
<organism evidence="2 3">
    <name type="scientific">Solanum pinnatisectum</name>
    <name type="common">tansyleaf nightshade</name>
    <dbReference type="NCBI Taxonomy" id="50273"/>
    <lineage>
        <taxon>Eukaryota</taxon>
        <taxon>Viridiplantae</taxon>
        <taxon>Streptophyta</taxon>
        <taxon>Embryophyta</taxon>
        <taxon>Tracheophyta</taxon>
        <taxon>Spermatophyta</taxon>
        <taxon>Magnoliopsida</taxon>
        <taxon>eudicotyledons</taxon>
        <taxon>Gunneridae</taxon>
        <taxon>Pentapetalae</taxon>
        <taxon>asterids</taxon>
        <taxon>lamiids</taxon>
        <taxon>Solanales</taxon>
        <taxon>Solanaceae</taxon>
        <taxon>Solanoideae</taxon>
        <taxon>Solaneae</taxon>
        <taxon>Solanum</taxon>
    </lineage>
</organism>
<dbReference type="EMBL" id="JAWPEI010000008">
    <property type="protein sequence ID" value="KAK4720259.1"/>
    <property type="molecule type" value="Genomic_DNA"/>
</dbReference>
<keyword evidence="3" id="KW-1185">Reference proteome</keyword>